<evidence type="ECO:0000256" key="5">
    <source>
        <dbReference type="ARBA" id="ARBA00022824"/>
    </source>
</evidence>
<keyword evidence="4" id="KW-0677">Repeat</keyword>
<evidence type="ECO:0000313" key="15">
    <source>
        <dbReference type="Proteomes" id="UP000677054"/>
    </source>
</evidence>
<dbReference type="EMBL" id="CAJPEV010000066">
    <property type="protein sequence ID" value="CAG0879967.1"/>
    <property type="molecule type" value="Genomic_DNA"/>
</dbReference>
<keyword evidence="3 12" id="KW-0732">Signal</keyword>
<dbReference type="Proteomes" id="UP000677054">
    <property type="component" value="Unassembled WGS sequence"/>
</dbReference>
<dbReference type="CDD" id="cd16226">
    <property type="entry name" value="EFh_CREC_Calumenin_like"/>
    <property type="match status" value="1"/>
</dbReference>
<evidence type="ECO:0000313" key="14">
    <source>
        <dbReference type="EMBL" id="CAD7240838.1"/>
    </source>
</evidence>
<dbReference type="Pfam" id="PF13202">
    <property type="entry name" value="EF-hand_5"/>
    <property type="match status" value="2"/>
</dbReference>
<dbReference type="SMART" id="SM00054">
    <property type="entry name" value="EFh"/>
    <property type="match status" value="6"/>
</dbReference>
<feature type="chain" id="PRO_5036209521" description="Reticulocalbin-3" evidence="12">
    <location>
        <begin position="29"/>
        <end position="328"/>
    </location>
</feature>
<dbReference type="AlphaFoldDB" id="A0A7R8ZXS1"/>
<gene>
    <name evidence="14" type="ORF">DSTB1V02_LOCUS843</name>
</gene>
<evidence type="ECO:0000256" key="1">
    <source>
        <dbReference type="ARBA" id="ARBA00004319"/>
    </source>
</evidence>
<dbReference type="PROSITE" id="PS00018">
    <property type="entry name" value="EF_HAND_1"/>
    <property type="match status" value="5"/>
</dbReference>
<dbReference type="GO" id="GO:0015031">
    <property type="term" value="P:protein transport"/>
    <property type="evidence" value="ECO:0007669"/>
    <property type="project" value="UniProtKB-ARBA"/>
</dbReference>
<dbReference type="PANTHER" id="PTHR10827">
    <property type="entry name" value="RETICULOCALBIN"/>
    <property type="match status" value="1"/>
</dbReference>
<proteinExistence type="predicted"/>
<dbReference type="EMBL" id="LR899583">
    <property type="protein sequence ID" value="CAD7240838.1"/>
    <property type="molecule type" value="Genomic_DNA"/>
</dbReference>
<organism evidence="14">
    <name type="scientific">Darwinula stevensoni</name>
    <dbReference type="NCBI Taxonomy" id="69355"/>
    <lineage>
        <taxon>Eukaryota</taxon>
        <taxon>Metazoa</taxon>
        <taxon>Ecdysozoa</taxon>
        <taxon>Arthropoda</taxon>
        <taxon>Crustacea</taxon>
        <taxon>Oligostraca</taxon>
        <taxon>Ostracoda</taxon>
        <taxon>Podocopa</taxon>
        <taxon>Podocopida</taxon>
        <taxon>Darwinulocopina</taxon>
        <taxon>Darwinuloidea</taxon>
        <taxon>Darwinulidae</taxon>
        <taxon>Darwinula</taxon>
    </lineage>
</organism>
<dbReference type="InterPro" id="IPR011992">
    <property type="entry name" value="EF-hand-dom_pair"/>
</dbReference>
<keyword evidence="8" id="KW-0143">Chaperone</keyword>
<dbReference type="PROSITE" id="PS50222">
    <property type="entry name" value="EF_HAND_2"/>
    <property type="match status" value="4"/>
</dbReference>
<keyword evidence="15" id="KW-1185">Reference proteome</keyword>
<dbReference type="OrthoDB" id="293868at2759"/>
<dbReference type="GO" id="GO:0005788">
    <property type="term" value="C:endoplasmic reticulum lumen"/>
    <property type="evidence" value="ECO:0007669"/>
    <property type="project" value="UniProtKB-SubCell"/>
</dbReference>
<keyword evidence="6" id="KW-0106">Calcium</keyword>
<feature type="domain" description="EF-hand" evidence="13">
    <location>
        <begin position="200"/>
        <end position="235"/>
    </location>
</feature>
<evidence type="ECO:0000256" key="7">
    <source>
        <dbReference type="ARBA" id="ARBA00023180"/>
    </source>
</evidence>
<dbReference type="Pfam" id="PF13499">
    <property type="entry name" value="EF-hand_7"/>
    <property type="match status" value="1"/>
</dbReference>
<protein>
    <recommendedName>
        <fullName evidence="11">Reticulocalbin-3</fullName>
    </recommendedName>
</protein>
<keyword evidence="2" id="KW-0479">Metal-binding</keyword>
<dbReference type="PANTHER" id="PTHR10827:SF52">
    <property type="entry name" value="IP16409P"/>
    <property type="match status" value="1"/>
</dbReference>
<evidence type="ECO:0000256" key="12">
    <source>
        <dbReference type="SAM" id="SignalP"/>
    </source>
</evidence>
<evidence type="ECO:0000256" key="4">
    <source>
        <dbReference type="ARBA" id="ARBA00022737"/>
    </source>
</evidence>
<reference evidence="14" key="1">
    <citation type="submission" date="2020-11" db="EMBL/GenBank/DDBJ databases">
        <authorList>
            <person name="Tran Van P."/>
        </authorList>
    </citation>
    <scope>NUCLEOTIDE SEQUENCE</scope>
</reference>
<keyword evidence="7" id="KW-0325">Glycoprotein</keyword>
<accession>A0A7R8ZXS1</accession>
<evidence type="ECO:0000256" key="6">
    <source>
        <dbReference type="ARBA" id="ARBA00022837"/>
    </source>
</evidence>
<dbReference type="InterPro" id="IPR002048">
    <property type="entry name" value="EF_hand_dom"/>
</dbReference>
<evidence type="ECO:0000256" key="10">
    <source>
        <dbReference type="ARBA" id="ARBA00063143"/>
    </source>
</evidence>
<feature type="signal peptide" evidence="12">
    <location>
        <begin position="1"/>
        <end position="28"/>
    </location>
</feature>
<feature type="domain" description="EF-hand" evidence="13">
    <location>
        <begin position="254"/>
        <end position="276"/>
    </location>
</feature>
<keyword evidence="5" id="KW-0256">Endoplasmic reticulum</keyword>
<evidence type="ECO:0000259" key="13">
    <source>
        <dbReference type="PROSITE" id="PS50222"/>
    </source>
</evidence>
<evidence type="ECO:0000256" key="2">
    <source>
        <dbReference type="ARBA" id="ARBA00022723"/>
    </source>
</evidence>
<evidence type="ECO:0000256" key="3">
    <source>
        <dbReference type="ARBA" id="ARBA00022729"/>
    </source>
</evidence>
<evidence type="ECO:0000256" key="9">
    <source>
        <dbReference type="ARBA" id="ARBA00056975"/>
    </source>
</evidence>
<feature type="domain" description="EF-hand" evidence="13">
    <location>
        <begin position="163"/>
        <end position="198"/>
    </location>
</feature>
<name>A0A7R8ZXS1_9CRUS</name>
<dbReference type="Gene3D" id="1.10.238.10">
    <property type="entry name" value="EF-hand"/>
    <property type="match status" value="2"/>
</dbReference>
<evidence type="ECO:0000256" key="8">
    <source>
        <dbReference type="ARBA" id="ARBA00023186"/>
    </source>
</evidence>
<dbReference type="SUPFAM" id="SSF47473">
    <property type="entry name" value="EF-hand"/>
    <property type="match status" value="2"/>
</dbReference>
<comment type="subunit">
    <text evidence="10">Interacts with PCSK6 (immature form including the propeptide); probably involved in the maturation and the secretion of PCSK6.</text>
</comment>
<feature type="domain" description="EF-hand" evidence="13">
    <location>
        <begin position="76"/>
        <end position="111"/>
    </location>
</feature>
<sequence>MFRTSVMMQVLYGSPLLLLFILMSGGYAVPKSERVIEKTLSDQDHFKAGDHNVDYDHDAFLGHDEAREFEDLSPEESKKRLGDLVEKIDKDQDGYVTKEELTEWIRYTQRRYLDQDVNRQWDEANKEKKETIDFDAFKKFSYGFLDGFPENEIESSDHELYKDMMARDKRRWEVADQDGDGLLNKKEFYDFVHPEETVHMRDIVVKETMEDIDKDKDGKISLEEYIGDMYHGAEGEQEPDWVQAERNQFGDIRDKNKDGFLDFEEVKQWIIPPDYDHAEAEAGHLIYETDEDKDRKLTKEEILEHYDIFVGSQATDFGEYLVRAHDEF</sequence>
<dbReference type="GO" id="GO:0005509">
    <property type="term" value="F:calcium ion binding"/>
    <property type="evidence" value="ECO:0007669"/>
    <property type="project" value="InterPro"/>
</dbReference>
<evidence type="ECO:0000256" key="11">
    <source>
        <dbReference type="ARBA" id="ARBA00072696"/>
    </source>
</evidence>
<dbReference type="FunFam" id="1.10.238.10:FF:000104">
    <property type="entry name" value="calumenin isoform X1"/>
    <property type="match status" value="1"/>
</dbReference>
<comment type="subcellular location">
    <subcellularLocation>
        <location evidence="1">Endoplasmic reticulum lumen</location>
    </subcellularLocation>
</comment>
<dbReference type="InterPro" id="IPR018247">
    <property type="entry name" value="EF_Hand_1_Ca_BS"/>
</dbReference>
<dbReference type="FunFam" id="1.10.238.10:FF:000090">
    <property type="entry name" value="calumenin isoform X2"/>
    <property type="match status" value="1"/>
</dbReference>
<comment type="function">
    <text evidence="9">Probable molecular chaperone assisting protein biosynthesis and transport in the endoplasmic reticulum. Required for the proper biosynthesis and transport of pulmonary surfactant-associated protein A/SP-A, pulmonary surfactant-associated protein D/SP-D and the lipid transporter ABCA3. By regulating both the proper expression and the degradation through the endoplasmic reticulum-associated protein degradation pathway of these proteins plays a crucial role in pulmonary surfactant homeostasis. Has an anti-fibrotic activity by negatively regulating the secretion of type I and type III collagens. This calcium-binding protein also transiently associates with immature PCSK6 and regulates its secretion.</text>
</comment>